<evidence type="ECO:0000259" key="13">
    <source>
        <dbReference type="PROSITE" id="PS50262"/>
    </source>
</evidence>
<evidence type="ECO:0000313" key="14">
    <source>
        <dbReference type="EMBL" id="KAG9461405.1"/>
    </source>
</evidence>
<evidence type="ECO:0000256" key="12">
    <source>
        <dbReference type="RuleBase" id="RU363047"/>
    </source>
</evidence>
<dbReference type="InterPro" id="IPR000725">
    <property type="entry name" value="Olfact_rcpt"/>
</dbReference>
<name>A0A8J6BD81_ELECQ</name>
<evidence type="ECO:0000256" key="4">
    <source>
        <dbReference type="ARBA" id="ARBA00022692"/>
    </source>
</evidence>
<dbReference type="GO" id="GO:0005886">
    <property type="term" value="C:plasma membrane"/>
    <property type="evidence" value="ECO:0007669"/>
    <property type="project" value="UniProtKB-SubCell"/>
</dbReference>
<comment type="caution">
    <text evidence="14">The sequence shown here is derived from an EMBL/GenBank/DDBJ whole genome shotgun (WGS) entry which is preliminary data.</text>
</comment>
<evidence type="ECO:0000256" key="9">
    <source>
        <dbReference type="ARBA" id="ARBA00023170"/>
    </source>
</evidence>
<evidence type="ECO:0000256" key="6">
    <source>
        <dbReference type="ARBA" id="ARBA00022989"/>
    </source>
</evidence>
<evidence type="ECO:0000256" key="11">
    <source>
        <dbReference type="RuleBase" id="RU000688"/>
    </source>
</evidence>
<keyword evidence="7 11" id="KW-0297">G-protein coupled receptor</keyword>
<gene>
    <name evidence="14" type="ORF">GDO78_016979</name>
</gene>
<dbReference type="OrthoDB" id="9615015at2759"/>
<feature type="transmembrane region" description="Helical" evidence="12">
    <location>
        <begin position="203"/>
        <end position="224"/>
    </location>
</feature>
<feature type="domain" description="G-protein coupled receptors family 1 profile" evidence="13">
    <location>
        <begin position="40"/>
        <end position="288"/>
    </location>
</feature>
<dbReference type="InterPro" id="IPR000276">
    <property type="entry name" value="GPCR_Rhodpsn"/>
</dbReference>
<evidence type="ECO:0000256" key="7">
    <source>
        <dbReference type="ARBA" id="ARBA00023040"/>
    </source>
</evidence>
<evidence type="ECO:0000313" key="15">
    <source>
        <dbReference type="Proteomes" id="UP000770717"/>
    </source>
</evidence>
<evidence type="ECO:0000256" key="1">
    <source>
        <dbReference type="ARBA" id="ARBA00004651"/>
    </source>
</evidence>
<evidence type="ECO:0000256" key="5">
    <source>
        <dbReference type="ARBA" id="ARBA00022725"/>
    </source>
</evidence>
<keyword evidence="8 12" id="KW-0472">Membrane</keyword>
<evidence type="ECO:0000256" key="2">
    <source>
        <dbReference type="ARBA" id="ARBA00022475"/>
    </source>
</evidence>
<feature type="transmembrane region" description="Helical" evidence="12">
    <location>
        <begin position="270"/>
        <end position="290"/>
    </location>
</feature>
<keyword evidence="2 12" id="KW-1003">Cell membrane</keyword>
<evidence type="ECO:0000256" key="3">
    <source>
        <dbReference type="ARBA" id="ARBA00022606"/>
    </source>
</evidence>
<dbReference type="PROSITE" id="PS50262">
    <property type="entry name" value="G_PROTEIN_RECEP_F1_2"/>
    <property type="match status" value="1"/>
</dbReference>
<organism evidence="14 15">
    <name type="scientific">Eleutherodactylus coqui</name>
    <name type="common">Puerto Rican coqui</name>
    <dbReference type="NCBI Taxonomy" id="57060"/>
    <lineage>
        <taxon>Eukaryota</taxon>
        <taxon>Metazoa</taxon>
        <taxon>Chordata</taxon>
        <taxon>Craniata</taxon>
        <taxon>Vertebrata</taxon>
        <taxon>Euteleostomi</taxon>
        <taxon>Amphibia</taxon>
        <taxon>Batrachia</taxon>
        <taxon>Anura</taxon>
        <taxon>Neobatrachia</taxon>
        <taxon>Hyloidea</taxon>
        <taxon>Eleutherodactylidae</taxon>
        <taxon>Eleutherodactylinae</taxon>
        <taxon>Eleutherodactylus</taxon>
        <taxon>Eleutherodactylus</taxon>
    </lineage>
</organism>
<dbReference type="GO" id="GO:0004984">
    <property type="term" value="F:olfactory receptor activity"/>
    <property type="evidence" value="ECO:0007669"/>
    <property type="project" value="InterPro"/>
</dbReference>
<dbReference type="SUPFAM" id="SSF81321">
    <property type="entry name" value="Family A G protein-coupled receptor-like"/>
    <property type="match status" value="1"/>
</dbReference>
<dbReference type="FunFam" id="1.20.1070.10:FF:000001">
    <property type="entry name" value="Olfactory receptor"/>
    <property type="match status" value="1"/>
</dbReference>
<accession>A0A8J6BD81</accession>
<dbReference type="PRINTS" id="PR00245">
    <property type="entry name" value="OLFACTORYR"/>
</dbReference>
<dbReference type="PANTHER" id="PTHR26452">
    <property type="entry name" value="OLFACTORY RECEPTOR"/>
    <property type="match status" value="1"/>
</dbReference>
<feature type="transmembrane region" description="Helical" evidence="12">
    <location>
        <begin position="26"/>
        <end position="47"/>
    </location>
</feature>
<dbReference type="GO" id="GO:0004930">
    <property type="term" value="F:G protein-coupled receptor activity"/>
    <property type="evidence" value="ECO:0007669"/>
    <property type="project" value="UniProtKB-KW"/>
</dbReference>
<keyword evidence="6 12" id="KW-1133">Transmembrane helix</keyword>
<proteinExistence type="inferred from homology"/>
<feature type="transmembrane region" description="Helical" evidence="12">
    <location>
        <begin position="59"/>
        <end position="77"/>
    </location>
</feature>
<evidence type="ECO:0000256" key="8">
    <source>
        <dbReference type="ARBA" id="ARBA00023136"/>
    </source>
</evidence>
<keyword evidence="10 11" id="KW-0807">Transducer</keyword>
<evidence type="ECO:0000256" key="10">
    <source>
        <dbReference type="ARBA" id="ARBA00023224"/>
    </source>
</evidence>
<feature type="transmembrane region" description="Helical" evidence="12">
    <location>
        <begin position="140"/>
        <end position="157"/>
    </location>
</feature>
<dbReference type="InterPro" id="IPR017452">
    <property type="entry name" value="GPCR_Rhodpsn_7TM"/>
</dbReference>
<keyword evidence="4 11" id="KW-0812">Transmembrane</keyword>
<dbReference type="PROSITE" id="PS00237">
    <property type="entry name" value="G_PROTEIN_RECEP_F1_1"/>
    <property type="match status" value="1"/>
</dbReference>
<comment type="similarity">
    <text evidence="11">Belongs to the G-protein coupled receptor 1 family.</text>
</comment>
<comment type="subcellular location">
    <subcellularLocation>
        <location evidence="1 12">Cell membrane</location>
        <topology evidence="1 12">Multi-pass membrane protein</topology>
    </subcellularLocation>
</comment>
<keyword evidence="5 12" id="KW-0552">Olfaction</keyword>
<keyword evidence="3 12" id="KW-0716">Sensory transduction</keyword>
<dbReference type="EMBL" id="WNTK01022117">
    <property type="protein sequence ID" value="KAG9461405.1"/>
    <property type="molecule type" value="Genomic_DNA"/>
</dbReference>
<dbReference type="Pfam" id="PF13853">
    <property type="entry name" value="7tm_4"/>
    <property type="match status" value="1"/>
</dbReference>
<sequence>MDVKNQTTISFTLLGLSEKPNLRLPLFIFLMAAYILCIVGNMTILMLISTQSQLYSPMYFFLGNLSFVDICLTSITVPRALSSLLSQDLSISFHGCFIQLFMFQLVGNMDSFLLAIMALDRYAAICQPLHYTSIMSKRTCISLLTSSWIIVSFNATLHTVMTATLPYCGWVIPHYFCDVPAMFLLSCTDTSAHQMVIFAEGSLIVMGPMFFILGSYVLIISVVVKLRSSKSTSRTFSTCFSHLTGVILFYSSVIFMYFRPSSLYSAAYDRVVSVAYSVITPMLNPFIYTLRNKEFKNALKKVIQCGNTTGR</sequence>
<protein>
    <recommendedName>
        <fullName evidence="12">Olfactory receptor</fullName>
    </recommendedName>
</protein>
<keyword evidence="15" id="KW-1185">Reference proteome</keyword>
<dbReference type="AlphaFoldDB" id="A0A8J6BD81"/>
<keyword evidence="9 11" id="KW-0675">Receptor</keyword>
<dbReference type="PRINTS" id="PR00237">
    <property type="entry name" value="GPCRRHODOPSN"/>
</dbReference>
<dbReference type="Gene3D" id="1.20.1070.10">
    <property type="entry name" value="Rhodopsin 7-helix transmembrane proteins"/>
    <property type="match status" value="1"/>
</dbReference>
<dbReference type="InterPro" id="IPR050516">
    <property type="entry name" value="Olfactory_GPCR"/>
</dbReference>
<reference evidence="14" key="1">
    <citation type="thesis" date="2020" institute="ProQuest LLC" country="789 East Eisenhower Parkway, Ann Arbor, MI, USA">
        <title>Comparative Genomics and Chromosome Evolution.</title>
        <authorList>
            <person name="Mudd A.B."/>
        </authorList>
    </citation>
    <scope>NUCLEOTIDE SEQUENCE</scope>
    <source>
        <strain evidence="14">HN-11 Male</strain>
        <tissue evidence="14">Kidney and liver</tissue>
    </source>
</reference>
<dbReference type="Proteomes" id="UP000770717">
    <property type="component" value="Unassembled WGS sequence"/>
</dbReference>
<feature type="transmembrane region" description="Helical" evidence="12">
    <location>
        <begin position="236"/>
        <end position="258"/>
    </location>
</feature>
<feature type="transmembrane region" description="Helical" evidence="12">
    <location>
        <begin position="97"/>
        <end position="119"/>
    </location>
</feature>